<name>A0AAV3PVM8_LITER</name>
<organism evidence="6 7">
    <name type="scientific">Lithospermum erythrorhizon</name>
    <name type="common">Purple gromwell</name>
    <name type="synonym">Lithospermum officinale var. erythrorhizon</name>
    <dbReference type="NCBI Taxonomy" id="34254"/>
    <lineage>
        <taxon>Eukaryota</taxon>
        <taxon>Viridiplantae</taxon>
        <taxon>Streptophyta</taxon>
        <taxon>Embryophyta</taxon>
        <taxon>Tracheophyta</taxon>
        <taxon>Spermatophyta</taxon>
        <taxon>Magnoliopsida</taxon>
        <taxon>eudicotyledons</taxon>
        <taxon>Gunneridae</taxon>
        <taxon>Pentapetalae</taxon>
        <taxon>asterids</taxon>
        <taxon>lamiids</taxon>
        <taxon>Boraginales</taxon>
        <taxon>Boraginaceae</taxon>
        <taxon>Boraginoideae</taxon>
        <taxon>Lithospermeae</taxon>
        <taxon>Lithospermum</taxon>
    </lineage>
</organism>
<reference evidence="6 7" key="1">
    <citation type="submission" date="2024-01" db="EMBL/GenBank/DDBJ databases">
        <title>The complete chloroplast genome sequence of Lithospermum erythrorhizon: insights into the phylogenetic relationship among Boraginaceae species and the maternal lineages of purple gromwells.</title>
        <authorList>
            <person name="Okada T."/>
            <person name="Watanabe K."/>
        </authorList>
    </citation>
    <scope>NUCLEOTIDE SEQUENCE [LARGE SCALE GENOMIC DNA]</scope>
</reference>
<keyword evidence="4" id="KW-1133">Transmembrane helix</keyword>
<comment type="caution">
    <text evidence="6">The sequence shown here is derived from an EMBL/GenBank/DDBJ whole genome shotgun (WGS) entry which is preliminary data.</text>
</comment>
<proteinExistence type="predicted"/>
<keyword evidence="4" id="KW-0812">Transmembrane</keyword>
<keyword evidence="2" id="KW-0863">Zinc-finger</keyword>
<feature type="transmembrane region" description="Helical" evidence="4">
    <location>
        <begin position="77"/>
        <end position="94"/>
    </location>
</feature>
<gene>
    <name evidence="6" type="ORF">LIER_12381</name>
</gene>
<dbReference type="AlphaFoldDB" id="A0AAV3PVM8"/>
<keyword evidence="7" id="KW-1185">Reference proteome</keyword>
<dbReference type="EMBL" id="BAABME010002382">
    <property type="protein sequence ID" value="GAA0154385.1"/>
    <property type="molecule type" value="Genomic_DNA"/>
</dbReference>
<protein>
    <recommendedName>
        <fullName evidence="5">GRF-type domain-containing protein</fullName>
    </recommendedName>
</protein>
<evidence type="ECO:0000256" key="1">
    <source>
        <dbReference type="ARBA" id="ARBA00022723"/>
    </source>
</evidence>
<keyword evidence="4" id="KW-0472">Membrane</keyword>
<keyword evidence="1" id="KW-0479">Metal-binding</keyword>
<dbReference type="InterPro" id="IPR010666">
    <property type="entry name" value="Znf_GRF"/>
</dbReference>
<dbReference type="Proteomes" id="UP001454036">
    <property type="component" value="Unassembled WGS sequence"/>
</dbReference>
<dbReference type="GO" id="GO:0008270">
    <property type="term" value="F:zinc ion binding"/>
    <property type="evidence" value="ECO:0007669"/>
    <property type="project" value="UniProtKB-KW"/>
</dbReference>
<evidence type="ECO:0000259" key="5">
    <source>
        <dbReference type="Pfam" id="PF06839"/>
    </source>
</evidence>
<evidence type="ECO:0000313" key="6">
    <source>
        <dbReference type="EMBL" id="GAA0154385.1"/>
    </source>
</evidence>
<sequence length="108" mass="12432">MTVDCNIEDRVVYYKYCGKLCVKLISTTKENPGRLFFGCPTPREKNDQIEELQLENDQLLKKLAVEKLKTKCLTKSLKGLIGAFVIFLLINWLYNGLNETNVFELPDV</sequence>
<evidence type="ECO:0000256" key="4">
    <source>
        <dbReference type="SAM" id="Phobius"/>
    </source>
</evidence>
<evidence type="ECO:0000256" key="3">
    <source>
        <dbReference type="ARBA" id="ARBA00022833"/>
    </source>
</evidence>
<dbReference type="Pfam" id="PF06839">
    <property type="entry name" value="Zn_ribbon_GRF"/>
    <property type="match status" value="1"/>
</dbReference>
<evidence type="ECO:0000256" key="2">
    <source>
        <dbReference type="ARBA" id="ARBA00022771"/>
    </source>
</evidence>
<feature type="domain" description="GRF-type" evidence="5">
    <location>
        <begin position="17"/>
        <end position="45"/>
    </location>
</feature>
<keyword evidence="3" id="KW-0862">Zinc</keyword>
<accession>A0AAV3PVM8</accession>
<evidence type="ECO:0000313" key="7">
    <source>
        <dbReference type="Proteomes" id="UP001454036"/>
    </source>
</evidence>